<feature type="compositionally biased region" description="Acidic residues" evidence="1">
    <location>
        <begin position="79"/>
        <end position="105"/>
    </location>
</feature>
<evidence type="ECO:0000313" key="3">
    <source>
        <dbReference type="Proteomes" id="UP000838763"/>
    </source>
</evidence>
<keyword evidence="3" id="KW-1185">Reference proteome</keyword>
<organism evidence="2 3">
    <name type="scientific">Parascedosporium putredinis</name>
    <dbReference type="NCBI Taxonomy" id="1442378"/>
    <lineage>
        <taxon>Eukaryota</taxon>
        <taxon>Fungi</taxon>
        <taxon>Dikarya</taxon>
        <taxon>Ascomycota</taxon>
        <taxon>Pezizomycotina</taxon>
        <taxon>Sordariomycetes</taxon>
        <taxon>Hypocreomycetidae</taxon>
        <taxon>Microascales</taxon>
        <taxon>Microascaceae</taxon>
        <taxon>Parascedosporium</taxon>
    </lineage>
</organism>
<sequence>MEEATETLGAGQRVPSVTLGFTVGAPKTPGQGSTTERGADQQRGQEYYRAGADGEEFSEELYRRLVQLQAESGSGEAEERPEVEEEEDCEEDGSEDDDKEEEGEE</sequence>
<feature type="region of interest" description="Disordered" evidence="1">
    <location>
        <begin position="1"/>
        <end position="54"/>
    </location>
</feature>
<reference evidence="2" key="1">
    <citation type="submission" date="2022-11" db="EMBL/GenBank/DDBJ databases">
        <authorList>
            <person name="Scott C."/>
            <person name="Bruce N."/>
        </authorList>
    </citation>
    <scope>NUCLEOTIDE SEQUENCE</scope>
</reference>
<protein>
    <submittedName>
        <fullName evidence="2">Uncharacterized protein</fullName>
    </submittedName>
</protein>
<gene>
    <name evidence="2" type="ORF">PPNO1_LOCUS9674</name>
</gene>
<proteinExistence type="predicted"/>
<accession>A0A9P1HCQ1</accession>
<dbReference type="Proteomes" id="UP000838763">
    <property type="component" value="Unassembled WGS sequence"/>
</dbReference>
<evidence type="ECO:0000313" key="2">
    <source>
        <dbReference type="EMBL" id="CAI4220131.1"/>
    </source>
</evidence>
<feature type="region of interest" description="Disordered" evidence="1">
    <location>
        <begin position="67"/>
        <end position="105"/>
    </location>
</feature>
<comment type="caution">
    <text evidence="2">The sequence shown here is derived from an EMBL/GenBank/DDBJ whole genome shotgun (WGS) entry which is preliminary data.</text>
</comment>
<name>A0A9P1HCQ1_9PEZI</name>
<dbReference type="AlphaFoldDB" id="A0A9P1HCQ1"/>
<dbReference type="EMBL" id="CALLCH030000021">
    <property type="protein sequence ID" value="CAI4220131.1"/>
    <property type="molecule type" value="Genomic_DNA"/>
</dbReference>
<evidence type="ECO:0000256" key="1">
    <source>
        <dbReference type="SAM" id="MobiDB-lite"/>
    </source>
</evidence>